<accession>A0ABS4FG83</accession>
<evidence type="ECO:0000256" key="5">
    <source>
        <dbReference type="ARBA" id="ARBA00023136"/>
    </source>
</evidence>
<proteinExistence type="predicted"/>
<evidence type="ECO:0000259" key="6">
    <source>
        <dbReference type="Pfam" id="PF12698"/>
    </source>
</evidence>
<name>A0ABS4FG83_9BACL</name>
<keyword evidence="4" id="KW-1133">Transmembrane helix</keyword>
<keyword evidence="2" id="KW-1003">Cell membrane</keyword>
<comment type="caution">
    <text evidence="7">The sequence shown here is derived from an EMBL/GenBank/DDBJ whole genome shotgun (WGS) entry which is preliminary data.</text>
</comment>
<comment type="subcellular location">
    <subcellularLocation>
        <location evidence="1">Cell membrane</location>
        <topology evidence="1">Multi-pass membrane protein</topology>
    </subcellularLocation>
</comment>
<keyword evidence="8" id="KW-1185">Reference proteome</keyword>
<evidence type="ECO:0000313" key="7">
    <source>
        <dbReference type="EMBL" id="MBP1895261.1"/>
    </source>
</evidence>
<evidence type="ECO:0000256" key="3">
    <source>
        <dbReference type="ARBA" id="ARBA00022692"/>
    </source>
</evidence>
<evidence type="ECO:0000313" key="8">
    <source>
        <dbReference type="Proteomes" id="UP000706926"/>
    </source>
</evidence>
<dbReference type="PANTHER" id="PTHR30294">
    <property type="entry name" value="MEMBRANE COMPONENT OF ABC TRANSPORTER YHHJ-RELATED"/>
    <property type="match status" value="1"/>
</dbReference>
<gene>
    <name evidence="7" type="ORF">J2Z18_004371</name>
</gene>
<dbReference type="GeneID" id="95406283"/>
<dbReference type="InterPro" id="IPR051449">
    <property type="entry name" value="ABC-2_transporter_component"/>
</dbReference>
<sequence>MVSILLSHWMRERRNPFLLLLFIGISIIATLMFGGGMTQKMKIDVFSETGELKESEKEWLLLLNKGDTFKFRAQDEQSARTKVREGRADLAVKLTGDDYRIIAVKESPNAQLAEQHIRTVFERELELRAVSAAAGDEKGFRSRIDTYLEEPPLTLQVKGTDGEELLRYDMGLQLMFGFSLFLVMLTIGFKVNTITKDKITGIWSRLILSPVRKSEIYFGHLLYSTMIGIVQITVVFLIFRYAFNFGLGHRYGLLLLVIALYSMTIVAMCILLAGILRTPEKFNMLFPSIVPIMPLVSGVYMPPGTITSPILLGVAEIFPITHAMEALTGIAIYDNGIGELWLPLSKLILIAVLCMGIGINLMERRHV</sequence>
<reference evidence="7 8" key="1">
    <citation type="submission" date="2021-03" db="EMBL/GenBank/DDBJ databases">
        <title>Genomic Encyclopedia of Type Strains, Phase IV (KMG-IV): sequencing the most valuable type-strain genomes for metagenomic binning, comparative biology and taxonomic classification.</title>
        <authorList>
            <person name="Goeker M."/>
        </authorList>
    </citation>
    <scope>NUCLEOTIDE SEQUENCE [LARGE SCALE GENOMIC DNA]</scope>
    <source>
        <strain evidence="7 8">DSM 15596</strain>
    </source>
</reference>
<evidence type="ECO:0000256" key="1">
    <source>
        <dbReference type="ARBA" id="ARBA00004651"/>
    </source>
</evidence>
<dbReference type="InterPro" id="IPR013525">
    <property type="entry name" value="ABC2_TM"/>
</dbReference>
<dbReference type="Proteomes" id="UP000706926">
    <property type="component" value="Unassembled WGS sequence"/>
</dbReference>
<feature type="domain" description="ABC-2 type transporter transmembrane" evidence="6">
    <location>
        <begin position="18"/>
        <end position="359"/>
    </location>
</feature>
<protein>
    <submittedName>
        <fullName evidence="7">ABC-2 type transport system permease protein</fullName>
    </submittedName>
</protein>
<evidence type="ECO:0000256" key="2">
    <source>
        <dbReference type="ARBA" id="ARBA00022475"/>
    </source>
</evidence>
<dbReference type="EMBL" id="JAGGKI010000013">
    <property type="protein sequence ID" value="MBP1895261.1"/>
    <property type="molecule type" value="Genomic_DNA"/>
</dbReference>
<dbReference type="RefSeq" id="WP_210095288.1">
    <property type="nucleotide sequence ID" value="NZ_DMBX01000008.1"/>
</dbReference>
<dbReference type="Pfam" id="PF12698">
    <property type="entry name" value="ABC2_membrane_3"/>
    <property type="match status" value="1"/>
</dbReference>
<organism evidence="7 8">
    <name type="scientific">Paenibacillus lactis</name>
    <dbReference type="NCBI Taxonomy" id="228574"/>
    <lineage>
        <taxon>Bacteria</taxon>
        <taxon>Bacillati</taxon>
        <taxon>Bacillota</taxon>
        <taxon>Bacilli</taxon>
        <taxon>Bacillales</taxon>
        <taxon>Paenibacillaceae</taxon>
        <taxon>Paenibacillus</taxon>
    </lineage>
</organism>
<keyword evidence="3" id="KW-0812">Transmembrane</keyword>
<keyword evidence="5" id="KW-0472">Membrane</keyword>
<evidence type="ECO:0000256" key="4">
    <source>
        <dbReference type="ARBA" id="ARBA00022989"/>
    </source>
</evidence>
<dbReference type="PANTHER" id="PTHR30294:SF29">
    <property type="entry name" value="MULTIDRUG ABC TRANSPORTER PERMEASE YBHS-RELATED"/>
    <property type="match status" value="1"/>
</dbReference>